<reference evidence="1 2" key="1">
    <citation type="journal article" date="2018" name="PLoS Genet.">
        <title>Population sequencing reveals clonal diversity and ancestral inbreeding in the grapevine cultivar Chardonnay.</title>
        <authorList>
            <person name="Roach M.J."/>
            <person name="Johnson D.L."/>
            <person name="Bohlmann J."/>
            <person name="van Vuuren H.J."/>
            <person name="Jones S.J."/>
            <person name="Pretorius I.S."/>
            <person name="Schmidt S.A."/>
            <person name="Borneman A.R."/>
        </authorList>
    </citation>
    <scope>NUCLEOTIDE SEQUENCE [LARGE SCALE GENOMIC DNA]</scope>
    <source>
        <strain evidence="2">cv. Chardonnay</strain>
        <tissue evidence="1">Leaf</tissue>
    </source>
</reference>
<gene>
    <name evidence="1" type="ORF">CK203_031425</name>
</gene>
<dbReference type="PANTHER" id="PTHR37610:SF40">
    <property type="entry name" value="OS01G0909600 PROTEIN"/>
    <property type="match status" value="1"/>
</dbReference>
<name>A0A438I8N5_VITVI</name>
<protein>
    <recommendedName>
        <fullName evidence="3">Retrotransposon Copia-like N-terminal domain-containing protein</fullName>
    </recommendedName>
</protein>
<evidence type="ECO:0000313" key="2">
    <source>
        <dbReference type="Proteomes" id="UP000288805"/>
    </source>
</evidence>
<dbReference type="AlphaFoldDB" id="A0A438I8N5"/>
<sequence>MGDLLEKAPIPKDDDPKFETWEAENSMIMPWLVHSMQPEISKSLLFLSTAKEIWEVMTFIFKELDHYQQFTVESVAVQLQKLIEEDENFAFLAGLNPELDQGFKF</sequence>
<dbReference type="EMBL" id="QGNW01000131">
    <property type="protein sequence ID" value="RVW93073.1"/>
    <property type="molecule type" value="Genomic_DNA"/>
</dbReference>
<comment type="caution">
    <text evidence="1">The sequence shown here is derived from an EMBL/GenBank/DDBJ whole genome shotgun (WGS) entry which is preliminary data.</text>
</comment>
<accession>A0A438I8N5</accession>
<dbReference type="Proteomes" id="UP000288805">
    <property type="component" value="Unassembled WGS sequence"/>
</dbReference>
<evidence type="ECO:0008006" key="3">
    <source>
        <dbReference type="Google" id="ProtNLM"/>
    </source>
</evidence>
<dbReference type="PANTHER" id="PTHR37610">
    <property type="entry name" value="CCHC-TYPE DOMAIN-CONTAINING PROTEIN"/>
    <property type="match status" value="1"/>
</dbReference>
<organism evidence="1 2">
    <name type="scientific">Vitis vinifera</name>
    <name type="common">Grape</name>
    <dbReference type="NCBI Taxonomy" id="29760"/>
    <lineage>
        <taxon>Eukaryota</taxon>
        <taxon>Viridiplantae</taxon>
        <taxon>Streptophyta</taxon>
        <taxon>Embryophyta</taxon>
        <taxon>Tracheophyta</taxon>
        <taxon>Spermatophyta</taxon>
        <taxon>Magnoliopsida</taxon>
        <taxon>eudicotyledons</taxon>
        <taxon>Gunneridae</taxon>
        <taxon>Pentapetalae</taxon>
        <taxon>rosids</taxon>
        <taxon>Vitales</taxon>
        <taxon>Vitaceae</taxon>
        <taxon>Viteae</taxon>
        <taxon>Vitis</taxon>
    </lineage>
</organism>
<evidence type="ECO:0000313" key="1">
    <source>
        <dbReference type="EMBL" id="RVW93073.1"/>
    </source>
</evidence>
<proteinExistence type="predicted"/>